<dbReference type="FunFam" id="2.40.110.10:FF:000011">
    <property type="entry name" value="Acyl-CoA dehydrogenase FadE34"/>
    <property type="match status" value="1"/>
</dbReference>
<dbReference type="Pfam" id="PF02770">
    <property type="entry name" value="Acyl-CoA_dh_M"/>
    <property type="match status" value="1"/>
</dbReference>
<dbReference type="InterPro" id="IPR037069">
    <property type="entry name" value="AcylCoA_DH/ox_N_sf"/>
</dbReference>
<dbReference type="InterPro" id="IPR036250">
    <property type="entry name" value="AcylCo_DH-like_C"/>
</dbReference>
<dbReference type="SUPFAM" id="SSF47203">
    <property type="entry name" value="Acyl-CoA dehydrogenase C-terminal domain-like"/>
    <property type="match status" value="1"/>
</dbReference>
<dbReference type="OrthoDB" id="9770681at2"/>
<reference evidence="9 10" key="1">
    <citation type="submission" date="2018-04" db="EMBL/GenBank/DDBJ databases">
        <title>Bordetella sp. HZ20 isolated from seawater.</title>
        <authorList>
            <person name="Sun C."/>
        </authorList>
    </citation>
    <scope>NUCLEOTIDE SEQUENCE [LARGE SCALE GENOMIC DNA]</scope>
    <source>
        <strain evidence="9 10">HZ20</strain>
    </source>
</reference>
<feature type="domain" description="Acyl-CoA dehydrogenase/oxidase C-terminal" evidence="6">
    <location>
        <begin position="272"/>
        <end position="378"/>
    </location>
</feature>
<evidence type="ECO:0000256" key="3">
    <source>
        <dbReference type="ARBA" id="ARBA00022630"/>
    </source>
</evidence>
<dbReference type="InterPro" id="IPR052161">
    <property type="entry name" value="Mycobact_Acyl-CoA_DH"/>
</dbReference>
<dbReference type="GO" id="GO:0003995">
    <property type="term" value="F:acyl-CoA dehydrogenase activity"/>
    <property type="evidence" value="ECO:0007669"/>
    <property type="project" value="InterPro"/>
</dbReference>
<dbReference type="Pfam" id="PF02771">
    <property type="entry name" value="Acyl-CoA_dh_N"/>
    <property type="match status" value="1"/>
</dbReference>
<dbReference type="InterPro" id="IPR006089">
    <property type="entry name" value="Acyl-CoA_DH_CS"/>
</dbReference>
<gene>
    <name evidence="9" type="ORF">DBV39_02255</name>
</gene>
<dbReference type="InterPro" id="IPR006091">
    <property type="entry name" value="Acyl-CoA_Oxase/DH_mid-dom"/>
</dbReference>
<dbReference type="SUPFAM" id="SSF56645">
    <property type="entry name" value="Acyl-CoA dehydrogenase NM domain-like"/>
    <property type="match status" value="1"/>
</dbReference>
<dbReference type="InterPro" id="IPR046373">
    <property type="entry name" value="Acyl-CoA_Oxase/DH_mid-dom_sf"/>
</dbReference>
<dbReference type="Gene3D" id="1.20.140.10">
    <property type="entry name" value="Butyryl-CoA Dehydrogenase, subunit A, domain 3"/>
    <property type="match status" value="1"/>
</dbReference>
<evidence type="ECO:0000313" key="9">
    <source>
        <dbReference type="EMBL" id="AWB35576.1"/>
    </source>
</evidence>
<accession>A0A2R4XP47</accession>
<keyword evidence="10" id="KW-1185">Reference proteome</keyword>
<feature type="domain" description="Acyl-CoA dehydrogenase/oxidase N-terminal" evidence="8">
    <location>
        <begin position="10"/>
        <end position="122"/>
    </location>
</feature>
<evidence type="ECO:0000259" key="7">
    <source>
        <dbReference type="Pfam" id="PF02770"/>
    </source>
</evidence>
<evidence type="ECO:0000313" key="10">
    <source>
        <dbReference type="Proteomes" id="UP000244571"/>
    </source>
</evidence>
<dbReference type="InterPro" id="IPR009100">
    <property type="entry name" value="AcylCoA_DH/oxidase_NM_dom_sf"/>
</dbReference>
<comment type="cofactor">
    <cofactor evidence="1">
        <name>FAD</name>
        <dbReference type="ChEBI" id="CHEBI:57692"/>
    </cofactor>
</comment>
<dbReference type="AlphaFoldDB" id="A0A2R4XP47"/>
<keyword evidence="3" id="KW-0285">Flavoprotein</keyword>
<protein>
    <submittedName>
        <fullName evidence="9">Acyl-CoA dehydrogenase</fullName>
    </submittedName>
</protein>
<proteinExistence type="inferred from homology"/>
<evidence type="ECO:0000259" key="8">
    <source>
        <dbReference type="Pfam" id="PF02771"/>
    </source>
</evidence>
<evidence type="ECO:0000256" key="5">
    <source>
        <dbReference type="ARBA" id="ARBA00023002"/>
    </source>
</evidence>
<evidence type="ECO:0000256" key="4">
    <source>
        <dbReference type="ARBA" id="ARBA00022827"/>
    </source>
</evidence>
<dbReference type="Gene3D" id="1.10.540.10">
    <property type="entry name" value="Acyl-CoA dehydrogenase/oxidase, N-terminal domain"/>
    <property type="match status" value="1"/>
</dbReference>
<comment type="similarity">
    <text evidence="2">Belongs to the acyl-CoA dehydrogenase family.</text>
</comment>
<evidence type="ECO:0000256" key="1">
    <source>
        <dbReference type="ARBA" id="ARBA00001974"/>
    </source>
</evidence>
<dbReference type="EMBL" id="CP028901">
    <property type="protein sequence ID" value="AWB35576.1"/>
    <property type="molecule type" value="Genomic_DNA"/>
</dbReference>
<dbReference type="Pfam" id="PF00441">
    <property type="entry name" value="Acyl-CoA_dh_1"/>
    <property type="match status" value="1"/>
</dbReference>
<dbReference type="InterPro" id="IPR009075">
    <property type="entry name" value="AcylCo_DH/oxidase_C"/>
</dbReference>
<dbReference type="InterPro" id="IPR013786">
    <property type="entry name" value="AcylCoA_DH/ox_N"/>
</dbReference>
<dbReference type="GO" id="GO:0050660">
    <property type="term" value="F:flavin adenine dinucleotide binding"/>
    <property type="evidence" value="ECO:0007669"/>
    <property type="project" value="InterPro"/>
</dbReference>
<dbReference type="PANTHER" id="PTHR43292">
    <property type="entry name" value="ACYL-COA DEHYDROGENASE"/>
    <property type="match status" value="1"/>
</dbReference>
<feature type="domain" description="Acyl-CoA oxidase/dehydrogenase middle" evidence="7">
    <location>
        <begin position="126"/>
        <end position="221"/>
    </location>
</feature>
<name>A0A2R4XP47_9BURK</name>
<keyword evidence="5" id="KW-0560">Oxidoreductase</keyword>
<dbReference type="KEGG" id="boz:DBV39_02255"/>
<dbReference type="Proteomes" id="UP000244571">
    <property type="component" value="Chromosome"/>
</dbReference>
<sequence length="381" mass="42587">MRFPSFREPEALRNFRREIRTFLDDQRALGLWAPKPSGWATFDPGFSKTLASQGWIGMTWPKAYGGHERSPIERHILTEELLAAGAPVRAHWVADRQSGPLLLRFGTDSQKERFLPRIAKGELYFCIGMSEPNSGSDLASIRTRATQVPGGWRINGSKIWTSNAHRVHMMILFARTGDAGKSRHEGVSQFLIDMQSPGLTIRPIRNMSGEHDFNEVFFDEVFVSDEDVVGQIGNGWKQVTSELVYERSGPDRWMSSIGLLNDLLEQASPNHNSVAQEEIGRLVAHLWTLHHMSLSVADLVRQGSMPTTQAALIKDLGTTFEQEIPEIARRLIPQSLRDDPASVGAFEQALAFVTLNAPVYSIRGGTREILRGMIAKSLGMR</sequence>
<keyword evidence="4" id="KW-0274">FAD</keyword>
<dbReference type="GO" id="GO:0005886">
    <property type="term" value="C:plasma membrane"/>
    <property type="evidence" value="ECO:0007669"/>
    <property type="project" value="TreeGrafter"/>
</dbReference>
<organism evidence="9 10">
    <name type="scientific">Orrella marina</name>
    <dbReference type="NCBI Taxonomy" id="2163011"/>
    <lineage>
        <taxon>Bacteria</taxon>
        <taxon>Pseudomonadati</taxon>
        <taxon>Pseudomonadota</taxon>
        <taxon>Betaproteobacteria</taxon>
        <taxon>Burkholderiales</taxon>
        <taxon>Alcaligenaceae</taxon>
        <taxon>Orrella</taxon>
    </lineage>
</organism>
<evidence type="ECO:0000259" key="6">
    <source>
        <dbReference type="Pfam" id="PF00441"/>
    </source>
</evidence>
<evidence type="ECO:0000256" key="2">
    <source>
        <dbReference type="ARBA" id="ARBA00009347"/>
    </source>
</evidence>
<dbReference type="Gene3D" id="2.40.110.10">
    <property type="entry name" value="Butyryl-CoA Dehydrogenase, subunit A, domain 2"/>
    <property type="match status" value="1"/>
</dbReference>
<dbReference type="PROSITE" id="PS00072">
    <property type="entry name" value="ACYL_COA_DH_1"/>
    <property type="match status" value="1"/>
</dbReference>
<dbReference type="PANTHER" id="PTHR43292:SF4">
    <property type="entry name" value="ACYL-COA DEHYDROGENASE FADE34"/>
    <property type="match status" value="1"/>
</dbReference>